<organism evidence="1 2">
    <name type="scientific">Gossypium arboreum</name>
    <name type="common">Tree cotton</name>
    <name type="synonym">Gossypium nanking</name>
    <dbReference type="NCBI Taxonomy" id="29729"/>
    <lineage>
        <taxon>Eukaryota</taxon>
        <taxon>Viridiplantae</taxon>
        <taxon>Streptophyta</taxon>
        <taxon>Embryophyta</taxon>
        <taxon>Tracheophyta</taxon>
        <taxon>Spermatophyta</taxon>
        <taxon>Magnoliopsida</taxon>
        <taxon>eudicotyledons</taxon>
        <taxon>Gunneridae</taxon>
        <taxon>Pentapetalae</taxon>
        <taxon>rosids</taxon>
        <taxon>malvids</taxon>
        <taxon>Malvales</taxon>
        <taxon>Malvaceae</taxon>
        <taxon>Malvoideae</taxon>
        <taxon>Gossypium</taxon>
    </lineage>
</organism>
<evidence type="ECO:0000313" key="2">
    <source>
        <dbReference type="Proteomes" id="UP000032142"/>
    </source>
</evidence>
<evidence type="ECO:0000313" key="1">
    <source>
        <dbReference type="EMBL" id="KHG05020.1"/>
    </source>
</evidence>
<name>A0A0B0MW68_GOSAR</name>
<reference evidence="2" key="1">
    <citation type="submission" date="2014-09" db="EMBL/GenBank/DDBJ databases">
        <authorList>
            <person name="Mudge J."/>
            <person name="Ramaraj T."/>
            <person name="Lindquist I.E."/>
            <person name="Bharti A.K."/>
            <person name="Sundararajan A."/>
            <person name="Cameron C.T."/>
            <person name="Woodward J.E."/>
            <person name="May G.D."/>
            <person name="Brubaker C."/>
            <person name="Broadhvest J."/>
            <person name="Wilkins T.A."/>
        </authorList>
    </citation>
    <scope>NUCLEOTIDE SEQUENCE</scope>
    <source>
        <strain evidence="2">cv. AKA8401</strain>
    </source>
</reference>
<dbReference type="EMBL" id="JRRC01422282">
    <property type="protein sequence ID" value="KHG05020.1"/>
    <property type="molecule type" value="Genomic_DNA"/>
</dbReference>
<dbReference type="AlphaFoldDB" id="A0A0B0MW68"/>
<proteinExistence type="predicted"/>
<comment type="caution">
    <text evidence="1">The sequence shown here is derived from an EMBL/GenBank/DDBJ whole genome shotgun (WGS) entry which is preliminary data.</text>
</comment>
<accession>A0A0B0MW68</accession>
<protein>
    <submittedName>
        <fullName evidence="1">Uncharacterized protein</fullName>
    </submittedName>
</protein>
<keyword evidence="2" id="KW-1185">Reference proteome</keyword>
<gene>
    <name evidence="1" type="ORF">F383_30360</name>
</gene>
<sequence length="19" mass="2101">MLLLCGSSTDSGFPFLKRK</sequence>
<dbReference type="Proteomes" id="UP000032142">
    <property type="component" value="Unassembled WGS sequence"/>
</dbReference>